<dbReference type="RefSeq" id="WP_083541053.1">
    <property type="nucleotide sequence ID" value="NZ_AP024852.1"/>
</dbReference>
<keyword evidence="6" id="KW-0686">Riboflavin biosynthesis</keyword>
<dbReference type="Pfam" id="PF00925">
    <property type="entry name" value="GTP_cyclohydro2"/>
    <property type="match status" value="1"/>
</dbReference>
<dbReference type="GO" id="GO:0005525">
    <property type="term" value="F:GTP binding"/>
    <property type="evidence" value="ECO:0007669"/>
    <property type="project" value="UniProtKB-KW"/>
</dbReference>
<dbReference type="NCBIfam" id="TIGR02464">
    <property type="entry name" value="ribofla_fusion"/>
    <property type="match status" value="1"/>
</dbReference>
<dbReference type="EMBL" id="PYLZ01000022">
    <property type="protein sequence ID" value="PSW19067.1"/>
    <property type="molecule type" value="Genomic_DNA"/>
</dbReference>
<dbReference type="InterPro" id="IPR012816">
    <property type="entry name" value="NADAR"/>
</dbReference>
<accession>A0A2T3NS42</accession>
<dbReference type="NCBIfam" id="NF001591">
    <property type="entry name" value="PRK00393.1"/>
    <property type="match status" value="1"/>
</dbReference>
<dbReference type="UniPathway" id="UPA00275"/>
<proteinExistence type="predicted"/>
<keyword evidence="11" id="KW-0342">GTP-binding</keyword>
<evidence type="ECO:0000256" key="6">
    <source>
        <dbReference type="ARBA" id="ARBA00022619"/>
    </source>
</evidence>
<dbReference type="GO" id="GO:0005829">
    <property type="term" value="C:cytosol"/>
    <property type="evidence" value="ECO:0007669"/>
    <property type="project" value="TreeGrafter"/>
</dbReference>
<comment type="catalytic activity">
    <reaction evidence="2">
        <text>2,5-diamino-6-hydroxy-4-(5-phosphoribosylamino)-pyrimidine + H2O = 2,5,6-triamino-4-hydroxypyrimidine + D-ribose 5-phosphate</text>
        <dbReference type="Rhea" id="RHEA:23436"/>
        <dbReference type="ChEBI" id="CHEBI:15377"/>
        <dbReference type="ChEBI" id="CHEBI:58614"/>
        <dbReference type="ChEBI" id="CHEBI:78346"/>
        <dbReference type="ChEBI" id="CHEBI:137796"/>
    </reaction>
</comment>
<dbReference type="Pfam" id="PF08719">
    <property type="entry name" value="NADAR"/>
    <property type="match status" value="1"/>
</dbReference>
<dbReference type="SUPFAM" id="SSF142695">
    <property type="entry name" value="RibA-like"/>
    <property type="match status" value="1"/>
</dbReference>
<dbReference type="Proteomes" id="UP000240481">
    <property type="component" value="Unassembled WGS sequence"/>
</dbReference>
<dbReference type="OrthoDB" id="9793111at2"/>
<evidence type="ECO:0000256" key="12">
    <source>
        <dbReference type="ARBA" id="ARBA00049295"/>
    </source>
</evidence>
<feature type="domain" description="GTP cyclohydrolase II" evidence="13">
    <location>
        <begin position="7"/>
        <end position="161"/>
    </location>
</feature>
<keyword evidence="9" id="KW-0378">Hydrolase</keyword>
<comment type="cofactor">
    <cofactor evidence="3">
        <name>Zn(2+)</name>
        <dbReference type="ChEBI" id="CHEBI:29105"/>
    </cofactor>
</comment>
<evidence type="ECO:0000256" key="11">
    <source>
        <dbReference type="ARBA" id="ARBA00023134"/>
    </source>
</evidence>
<dbReference type="CDD" id="cd00641">
    <property type="entry name" value="GTP_cyclohydro2"/>
    <property type="match status" value="1"/>
</dbReference>
<evidence type="ECO:0000256" key="8">
    <source>
        <dbReference type="ARBA" id="ARBA00022741"/>
    </source>
</evidence>
<dbReference type="STRING" id="680026.AB733_24080"/>
<comment type="pathway">
    <text evidence="4">Cofactor biosynthesis; riboflavin biosynthesis; 5-amino-6-(D-ribitylamino)uracil from GTP: step 1/4.</text>
</comment>
<dbReference type="PANTHER" id="PTHR21327">
    <property type="entry name" value="GTP CYCLOHYDROLASE II-RELATED"/>
    <property type="match status" value="1"/>
</dbReference>
<evidence type="ECO:0000256" key="4">
    <source>
        <dbReference type="ARBA" id="ARBA00004853"/>
    </source>
</evidence>
<dbReference type="CDD" id="cd15457">
    <property type="entry name" value="NADAR"/>
    <property type="match status" value="1"/>
</dbReference>
<evidence type="ECO:0000256" key="1">
    <source>
        <dbReference type="ARBA" id="ARBA00000022"/>
    </source>
</evidence>
<name>A0A2T3NS42_9GAMM</name>
<dbReference type="Gene3D" id="1.10.357.40">
    <property type="entry name" value="YbiA-like"/>
    <property type="match status" value="1"/>
</dbReference>
<dbReference type="InterPro" id="IPR036144">
    <property type="entry name" value="RibA-like_sf"/>
</dbReference>
<evidence type="ECO:0000256" key="10">
    <source>
        <dbReference type="ARBA" id="ARBA00022833"/>
    </source>
</evidence>
<keyword evidence="7" id="KW-0479">Metal-binding</keyword>
<keyword evidence="10" id="KW-0862">Zinc</keyword>
<evidence type="ECO:0000259" key="13">
    <source>
        <dbReference type="Pfam" id="PF00925"/>
    </source>
</evidence>
<dbReference type="AlphaFoldDB" id="A0A2T3NS42"/>
<evidence type="ECO:0000256" key="3">
    <source>
        <dbReference type="ARBA" id="ARBA00001947"/>
    </source>
</evidence>
<evidence type="ECO:0000256" key="5">
    <source>
        <dbReference type="ARBA" id="ARBA00012762"/>
    </source>
</evidence>
<dbReference type="SUPFAM" id="SSF143990">
    <property type="entry name" value="YbiA-like"/>
    <property type="match status" value="1"/>
</dbReference>
<comment type="caution">
    <text evidence="15">The sequence shown here is derived from an EMBL/GenBank/DDBJ whole genome shotgun (WGS) entry which is preliminary data.</text>
</comment>
<evidence type="ECO:0000313" key="15">
    <source>
        <dbReference type="EMBL" id="PSW19067.1"/>
    </source>
</evidence>
<dbReference type="GO" id="GO:0046872">
    <property type="term" value="F:metal ion binding"/>
    <property type="evidence" value="ECO:0007669"/>
    <property type="project" value="UniProtKB-KW"/>
</dbReference>
<dbReference type="GO" id="GO:0008686">
    <property type="term" value="F:3,4-dihydroxy-2-butanone-4-phosphate synthase activity"/>
    <property type="evidence" value="ECO:0007669"/>
    <property type="project" value="TreeGrafter"/>
</dbReference>
<keyword evidence="16" id="KW-1185">Reference proteome</keyword>
<dbReference type="InterPro" id="IPR000926">
    <property type="entry name" value="RibA"/>
</dbReference>
<evidence type="ECO:0000259" key="14">
    <source>
        <dbReference type="Pfam" id="PF08719"/>
    </source>
</evidence>
<evidence type="ECO:0000256" key="2">
    <source>
        <dbReference type="ARBA" id="ARBA00000751"/>
    </source>
</evidence>
<dbReference type="PANTHER" id="PTHR21327:SF18">
    <property type="entry name" value="3,4-DIHYDROXY-2-BUTANONE 4-PHOSPHATE SYNTHASE"/>
    <property type="match status" value="1"/>
</dbReference>
<comment type="catalytic activity">
    <reaction evidence="1">
        <text>5-amino-6-(5-phospho-D-ribosylamino)uracil + H2O = 5,6-diaminouracil + D-ribose 5-phosphate</text>
        <dbReference type="Rhea" id="RHEA:55020"/>
        <dbReference type="ChEBI" id="CHEBI:15377"/>
        <dbReference type="ChEBI" id="CHEBI:46252"/>
        <dbReference type="ChEBI" id="CHEBI:58453"/>
        <dbReference type="ChEBI" id="CHEBI:78346"/>
    </reaction>
</comment>
<dbReference type="InterPro" id="IPR037238">
    <property type="entry name" value="YbiA-like_sf"/>
</dbReference>
<organism evidence="15 16">
    <name type="scientific">Photobacterium swingsii</name>
    <dbReference type="NCBI Taxonomy" id="680026"/>
    <lineage>
        <taxon>Bacteria</taxon>
        <taxon>Pseudomonadati</taxon>
        <taxon>Pseudomonadota</taxon>
        <taxon>Gammaproteobacteria</taxon>
        <taxon>Vibrionales</taxon>
        <taxon>Vibrionaceae</taxon>
        <taxon>Photobacterium</taxon>
    </lineage>
</organism>
<reference evidence="15 16" key="1">
    <citation type="submission" date="2018-01" db="EMBL/GenBank/DDBJ databases">
        <title>Whole genome sequencing of Histamine producing bacteria.</title>
        <authorList>
            <person name="Butler K."/>
        </authorList>
    </citation>
    <scope>NUCLEOTIDE SEQUENCE [LARGE SCALE GENOMIC DNA]</scope>
    <source>
        <strain evidence="15 16">DSM 24669</strain>
    </source>
</reference>
<keyword evidence="8" id="KW-0547">Nucleotide-binding</keyword>
<evidence type="ECO:0000256" key="9">
    <source>
        <dbReference type="ARBA" id="ARBA00022801"/>
    </source>
</evidence>
<gene>
    <name evidence="15" type="ORF">C9I94_24155</name>
</gene>
<dbReference type="GO" id="GO:0009231">
    <property type="term" value="P:riboflavin biosynthetic process"/>
    <property type="evidence" value="ECO:0007669"/>
    <property type="project" value="UniProtKB-UniPathway"/>
</dbReference>
<dbReference type="EC" id="3.5.4.25" evidence="5"/>
<evidence type="ECO:0000256" key="7">
    <source>
        <dbReference type="ARBA" id="ARBA00022723"/>
    </source>
</evidence>
<dbReference type="Gene3D" id="3.40.50.10990">
    <property type="entry name" value="GTP cyclohydrolase II"/>
    <property type="match status" value="1"/>
</dbReference>
<evidence type="ECO:0000313" key="16">
    <source>
        <dbReference type="Proteomes" id="UP000240481"/>
    </source>
</evidence>
<comment type="catalytic activity">
    <reaction evidence="12">
        <text>GTP + 4 H2O = 2,5-diamino-6-hydroxy-4-(5-phosphoribosylamino)-pyrimidine + formate + 2 phosphate + 3 H(+)</text>
        <dbReference type="Rhea" id="RHEA:23704"/>
        <dbReference type="ChEBI" id="CHEBI:15377"/>
        <dbReference type="ChEBI" id="CHEBI:15378"/>
        <dbReference type="ChEBI" id="CHEBI:15740"/>
        <dbReference type="ChEBI" id="CHEBI:37565"/>
        <dbReference type="ChEBI" id="CHEBI:43474"/>
        <dbReference type="ChEBI" id="CHEBI:58614"/>
        <dbReference type="EC" id="3.5.4.25"/>
    </reaction>
</comment>
<dbReference type="GO" id="GO:0003935">
    <property type="term" value="F:GTP cyclohydrolase II activity"/>
    <property type="evidence" value="ECO:0007669"/>
    <property type="project" value="UniProtKB-EC"/>
</dbReference>
<dbReference type="InterPro" id="IPR032677">
    <property type="entry name" value="GTP_cyclohydro_II"/>
</dbReference>
<feature type="domain" description="NADAR" evidence="14">
    <location>
        <begin position="203"/>
        <end position="342"/>
    </location>
</feature>
<sequence length="352" mass="40292">MPYKNYCELPTPHGTFRMYDTGNELLRVVTFGDINKLGSKPIVRLHSSCLASEVFEARDCDCADQLREAMKVMAHDGSGIIFHLHQEGRGQGLSKKIQAVYKMQTEALDTVESFQAMGLEQDIRDYAPAIKVLKKIAIEQVRLVSNNPRKRRALEQAGIAVEVVNTHPQVRHENADYLQSKNDKLGHYLPLGLEHDNTSSIHFYHSDQTWGEFSNFSQHAVYLYNKIWRTTEHFYQAQKFSDPALQERVRSAASPMLAKQIANQLESQHLQPNWHNVKEKVMWQALAAKFTQHPELKELLLSTQQRNIAEHTRNDSYWGDAEDGTGLNRLGALLVQLRSQLRDNKETQLCAE</sequence>
<protein>
    <recommendedName>
        <fullName evidence="5">GTP cyclohydrolase II</fullName>
        <ecNumber evidence="5">3.5.4.25</ecNumber>
    </recommendedName>
</protein>